<evidence type="ECO:0000313" key="5">
    <source>
        <dbReference type="Proteomes" id="UP000177583"/>
    </source>
</evidence>
<dbReference type="GO" id="GO:0006935">
    <property type="term" value="P:chemotaxis"/>
    <property type="evidence" value="ECO:0007669"/>
    <property type="project" value="UniProtKB-KW"/>
</dbReference>
<evidence type="ECO:0000256" key="3">
    <source>
        <dbReference type="SAM" id="MobiDB-lite"/>
    </source>
</evidence>
<dbReference type="EC" id="3.1.3.-" evidence="1"/>
<sequence>MTESSNSKIIPLQEKLGELFADLPQLGGSASMQAFLDKLQQLLVGLEVLEEGKVRELLAPLAAQGDNPLFGDLAKLLRRFHDQMTQLRDSLPQRIEQLDAEALGGMSERLRHILELTENAANKTLDLAEEGLASMAEDAAQLGAFQNALKQLSQDPTLGDAAKALVSQGLNILGQVEKRHLTQQDRFNQILLAQDYQDLTGQLIQKVLNLLCQMEGDLVLLVKHYGQAQAKPMPTKGTALQGPLKDDHADRHGQDDVNALLGSFGF</sequence>
<comment type="subunit">
    <text evidence="1">Homodimer.</text>
</comment>
<dbReference type="SUPFAM" id="SSF75708">
    <property type="entry name" value="Chemotaxis phosphatase CheZ"/>
    <property type="match status" value="1"/>
</dbReference>
<reference evidence="4 5" key="1">
    <citation type="journal article" date="2016" name="Nat. Commun.">
        <title>Thousands of microbial genomes shed light on interconnected biogeochemical processes in an aquifer system.</title>
        <authorList>
            <person name="Anantharaman K."/>
            <person name="Brown C.T."/>
            <person name="Hug L.A."/>
            <person name="Sharon I."/>
            <person name="Castelle C.J."/>
            <person name="Probst A.J."/>
            <person name="Thomas B.C."/>
            <person name="Singh A."/>
            <person name="Wilkins M.J."/>
            <person name="Karaoz U."/>
            <person name="Brodie E.L."/>
            <person name="Williams K.H."/>
            <person name="Hubbard S.S."/>
            <person name="Banfield J.F."/>
        </authorList>
    </citation>
    <scope>NUCLEOTIDE SEQUENCE [LARGE SCALE GENOMIC DNA]</scope>
</reference>
<dbReference type="GO" id="GO:0097588">
    <property type="term" value="P:archaeal or bacterial-type flagellum-dependent cell motility"/>
    <property type="evidence" value="ECO:0007669"/>
    <property type="project" value="UniProtKB-KW"/>
</dbReference>
<keyword evidence="1" id="KW-0283">Flagellar rotation</keyword>
<dbReference type="EMBL" id="MFNF01000001">
    <property type="protein sequence ID" value="OGH05043.1"/>
    <property type="molecule type" value="Genomic_DNA"/>
</dbReference>
<dbReference type="Pfam" id="PF04344">
    <property type="entry name" value="CheZ"/>
    <property type="match status" value="1"/>
</dbReference>
<keyword evidence="1" id="KW-0145">Chemotaxis</keyword>
<dbReference type="GO" id="GO:0050920">
    <property type="term" value="P:regulation of chemotaxis"/>
    <property type="evidence" value="ECO:0007669"/>
    <property type="project" value="InterPro"/>
</dbReference>
<proteinExistence type="inferred from homology"/>
<protein>
    <recommendedName>
        <fullName evidence="1">Protein phosphatase CheZ</fullName>
        <ecNumber evidence="1">3.1.3.-</ecNumber>
    </recommendedName>
    <alternativeName>
        <fullName evidence="1">Chemotaxis protein CheZ</fullName>
    </alternativeName>
</protein>
<comment type="function">
    <text evidence="1">Plays an important role in bacterial chemotaxis signal transduction pathway by accelerating the dephosphorylation of phosphorylated CheY (CheY-P).</text>
</comment>
<keyword evidence="1" id="KW-0904">Protein phosphatase</keyword>
<dbReference type="GO" id="GO:0004721">
    <property type="term" value="F:phosphoprotein phosphatase activity"/>
    <property type="evidence" value="ECO:0007669"/>
    <property type="project" value="UniProtKB-KW"/>
</dbReference>
<evidence type="ECO:0000256" key="2">
    <source>
        <dbReference type="PIRSR" id="PIRSR002884-1"/>
    </source>
</evidence>
<comment type="subcellular location">
    <subcellularLocation>
        <location evidence="1">Cytoplasm</location>
    </subcellularLocation>
</comment>
<gene>
    <name evidence="4" type="ORF">A2557_08710</name>
</gene>
<keyword evidence="1" id="KW-0963">Cytoplasm</keyword>
<keyword evidence="1" id="KW-0378">Hydrolase</keyword>
<feature type="site" description="Enhances dephosphorylation of CheY-P" evidence="2">
    <location>
        <position position="202"/>
    </location>
</feature>
<dbReference type="PIRSF" id="PIRSF002884">
    <property type="entry name" value="CheZ"/>
    <property type="match status" value="1"/>
</dbReference>
<comment type="caution">
    <text evidence="4">The sequence shown here is derived from an EMBL/GenBank/DDBJ whole genome shotgun (WGS) entry which is preliminary data.</text>
</comment>
<dbReference type="Proteomes" id="UP000177583">
    <property type="component" value="Unassembled WGS sequence"/>
</dbReference>
<dbReference type="GO" id="GO:0009288">
    <property type="term" value="C:bacterial-type flagellum"/>
    <property type="evidence" value="ECO:0007669"/>
    <property type="project" value="InterPro"/>
</dbReference>
<dbReference type="GO" id="GO:0005737">
    <property type="term" value="C:cytoplasm"/>
    <property type="evidence" value="ECO:0007669"/>
    <property type="project" value="UniProtKB-SubCell"/>
</dbReference>
<name>A0A1F6H3V6_9PROT</name>
<feature type="region of interest" description="Disordered" evidence="3">
    <location>
        <begin position="233"/>
        <end position="252"/>
    </location>
</feature>
<organism evidence="4 5">
    <name type="scientific">Candidatus Lambdaproteobacteria bacterium RIFOXYD2_FULL_56_26</name>
    <dbReference type="NCBI Taxonomy" id="1817773"/>
    <lineage>
        <taxon>Bacteria</taxon>
        <taxon>Pseudomonadati</taxon>
        <taxon>Pseudomonadota</taxon>
        <taxon>Candidatus Lambdaproteobacteria</taxon>
    </lineage>
</organism>
<accession>A0A1F6H3V6</accession>
<evidence type="ECO:0000256" key="1">
    <source>
        <dbReference type="PIRNR" id="PIRNR002884"/>
    </source>
</evidence>
<dbReference type="Gene3D" id="1.10.287.500">
    <property type="entry name" value="Helix hairpin bin"/>
    <property type="match status" value="1"/>
</dbReference>
<dbReference type="InterPro" id="IPR007439">
    <property type="entry name" value="Chemotax_Pase_CheZ"/>
</dbReference>
<comment type="similarity">
    <text evidence="1">Belongs to the CheZ family.</text>
</comment>
<evidence type="ECO:0000313" key="4">
    <source>
        <dbReference type="EMBL" id="OGH05043.1"/>
    </source>
</evidence>
<dbReference type="AlphaFoldDB" id="A0A1F6H3V6"/>